<accession>A0A8J2VGC6</accession>
<dbReference type="RefSeq" id="WP_188646523.1">
    <property type="nucleotide sequence ID" value="NZ_BMHQ01000002.1"/>
</dbReference>
<protein>
    <submittedName>
        <fullName evidence="1">Uncharacterized protein</fullName>
    </submittedName>
</protein>
<evidence type="ECO:0000313" key="2">
    <source>
        <dbReference type="Proteomes" id="UP000625210"/>
    </source>
</evidence>
<dbReference type="Proteomes" id="UP000625210">
    <property type="component" value="Unassembled WGS sequence"/>
</dbReference>
<dbReference type="EMBL" id="BMHQ01000002">
    <property type="protein sequence ID" value="GGE08384.1"/>
    <property type="molecule type" value="Genomic_DNA"/>
</dbReference>
<reference evidence="1" key="1">
    <citation type="journal article" date="2014" name="Int. J. Syst. Evol. Microbiol.">
        <title>Complete genome sequence of Corynebacterium casei LMG S-19264T (=DSM 44701T), isolated from a smear-ripened cheese.</title>
        <authorList>
            <consortium name="US DOE Joint Genome Institute (JGI-PGF)"/>
            <person name="Walter F."/>
            <person name="Albersmeier A."/>
            <person name="Kalinowski J."/>
            <person name="Ruckert C."/>
        </authorList>
    </citation>
    <scope>NUCLEOTIDE SEQUENCE</scope>
    <source>
        <strain evidence="1">CGMCC 1.15179</strain>
    </source>
</reference>
<comment type="caution">
    <text evidence="1">The sequence shown here is derived from an EMBL/GenBank/DDBJ whole genome shotgun (WGS) entry which is preliminary data.</text>
</comment>
<proteinExistence type="predicted"/>
<keyword evidence="2" id="KW-1185">Reference proteome</keyword>
<dbReference type="AlphaFoldDB" id="A0A8J2VGC6"/>
<organism evidence="1 2">
    <name type="scientific">Marinithermofilum abyssi</name>
    <dbReference type="NCBI Taxonomy" id="1571185"/>
    <lineage>
        <taxon>Bacteria</taxon>
        <taxon>Bacillati</taxon>
        <taxon>Bacillota</taxon>
        <taxon>Bacilli</taxon>
        <taxon>Bacillales</taxon>
        <taxon>Thermoactinomycetaceae</taxon>
        <taxon>Marinithermofilum</taxon>
    </lineage>
</organism>
<evidence type="ECO:0000313" key="1">
    <source>
        <dbReference type="EMBL" id="GGE08384.1"/>
    </source>
</evidence>
<reference evidence="1" key="2">
    <citation type="submission" date="2020-09" db="EMBL/GenBank/DDBJ databases">
        <authorList>
            <person name="Sun Q."/>
            <person name="Zhou Y."/>
        </authorList>
    </citation>
    <scope>NUCLEOTIDE SEQUENCE</scope>
    <source>
        <strain evidence="1">CGMCC 1.15179</strain>
    </source>
</reference>
<sequence length="111" mass="13272">MHELKLSSGCIRMYQSSIKLIHSITRKKRHALEDITLLFNDIQHVELYKPLWPFSSGYIRFSLDGSHHLKKNIRTAEKESFSMLCHSMQEYQKLKRIKRFIETRLEVLHSD</sequence>
<gene>
    <name evidence="1" type="ORF">GCM10011571_07100</name>
</gene>
<name>A0A8J2VGC6_9BACL</name>